<organism evidence="1 2">
    <name type="scientific">Ophiobolus disseminans</name>
    <dbReference type="NCBI Taxonomy" id="1469910"/>
    <lineage>
        <taxon>Eukaryota</taxon>
        <taxon>Fungi</taxon>
        <taxon>Dikarya</taxon>
        <taxon>Ascomycota</taxon>
        <taxon>Pezizomycotina</taxon>
        <taxon>Dothideomycetes</taxon>
        <taxon>Pleosporomycetidae</taxon>
        <taxon>Pleosporales</taxon>
        <taxon>Pleosporineae</taxon>
        <taxon>Phaeosphaeriaceae</taxon>
        <taxon>Ophiobolus</taxon>
    </lineage>
</organism>
<keyword evidence="2" id="KW-1185">Reference proteome</keyword>
<dbReference type="Proteomes" id="UP000799424">
    <property type="component" value="Unassembled WGS sequence"/>
</dbReference>
<gene>
    <name evidence="1" type="ORF">CC86DRAFT_186633</name>
</gene>
<evidence type="ECO:0000313" key="2">
    <source>
        <dbReference type="Proteomes" id="UP000799424"/>
    </source>
</evidence>
<evidence type="ECO:0000313" key="1">
    <source>
        <dbReference type="EMBL" id="KAF2829197.1"/>
    </source>
</evidence>
<sequence>MVPSTRLASRLFAKVIRRLSSANIHYLLRSYATSCRYQKVQTAWCNTVLRITQLRFHQTGFLLLRMGVLSISDLSLLARHVHIPLSRSIMVSAFINFVVCPYYLRNNYTNFTVLSHITRSSGVLSKICFNVLLCHVFRFSSPQASISVMQLSL</sequence>
<name>A0A6A7A914_9PLEO</name>
<protein>
    <submittedName>
        <fullName evidence="1">Uncharacterized protein</fullName>
    </submittedName>
</protein>
<accession>A0A6A7A914</accession>
<dbReference type="EMBL" id="MU006221">
    <property type="protein sequence ID" value="KAF2829197.1"/>
    <property type="molecule type" value="Genomic_DNA"/>
</dbReference>
<dbReference type="AlphaFoldDB" id="A0A6A7A914"/>
<proteinExistence type="predicted"/>
<reference evidence="1" key="1">
    <citation type="journal article" date="2020" name="Stud. Mycol.">
        <title>101 Dothideomycetes genomes: a test case for predicting lifestyles and emergence of pathogens.</title>
        <authorList>
            <person name="Haridas S."/>
            <person name="Albert R."/>
            <person name="Binder M."/>
            <person name="Bloem J."/>
            <person name="Labutti K."/>
            <person name="Salamov A."/>
            <person name="Andreopoulos B."/>
            <person name="Baker S."/>
            <person name="Barry K."/>
            <person name="Bills G."/>
            <person name="Bluhm B."/>
            <person name="Cannon C."/>
            <person name="Castanera R."/>
            <person name="Culley D."/>
            <person name="Daum C."/>
            <person name="Ezra D."/>
            <person name="Gonzalez J."/>
            <person name="Henrissat B."/>
            <person name="Kuo A."/>
            <person name="Liang C."/>
            <person name="Lipzen A."/>
            <person name="Lutzoni F."/>
            <person name="Magnuson J."/>
            <person name="Mondo S."/>
            <person name="Nolan M."/>
            <person name="Ohm R."/>
            <person name="Pangilinan J."/>
            <person name="Park H.-J."/>
            <person name="Ramirez L."/>
            <person name="Alfaro M."/>
            <person name="Sun H."/>
            <person name="Tritt A."/>
            <person name="Yoshinaga Y."/>
            <person name="Zwiers L.-H."/>
            <person name="Turgeon B."/>
            <person name="Goodwin S."/>
            <person name="Spatafora J."/>
            <person name="Crous P."/>
            <person name="Grigoriev I."/>
        </authorList>
    </citation>
    <scope>NUCLEOTIDE SEQUENCE</scope>
    <source>
        <strain evidence="1">CBS 113818</strain>
    </source>
</reference>